<dbReference type="AlphaFoldDB" id="A0A6M5YQ54"/>
<dbReference type="InterPro" id="IPR036631">
    <property type="entry name" value="MGMT_N_sf"/>
</dbReference>
<dbReference type="PROSITE" id="PS00374">
    <property type="entry name" value="MGMT"/>
    <property type="match status" value="1"/>
</dbReference>
<dbReference type="Proteomes" id="UP000503447">
    <property type="component" value="Chromosome"/>
</dbReference>
<comment type="similarity">
    <text evidence="2">Belongs to the MGMT family.</text>
</comment>
<sequence length="278" mass="29762">MPTVTPTADTVSLIADLCDYIRARPDPVPTLTALGRQAGMSPAHLQRVFKRIVGVSPRQFADACRLDRLKRKLKGGDTVTTAMTAAGYGSSSRLYERAADRLGMTPGQYQKGGPVAIRFATAACPLGRVILAATGKGVCWLSFGDTDAAMEAALRAEFPKATVTRGAGDLAPWVAELQRHLAGEQPHLDLPLDVRATAFQRRVWDALLAIPYGETRSYKQVAEAIGAPTAVRAVARACATNPVAVVVPCHRVIGTDGKLHGYAGGLHRKKKLLETEKR</sequence>
<evidence type="ECO:0000313" key="12">
    <source>
        <dbReference type="EMBL" id="QJW95560.1"/>
    </source>
</evidence>
<name>A0A6M5YQ54_9BACT</name>
<dbReference type="Pfam" id="PF01035">
    <property type="entry name" value="DNA_binding_1"/>
    <property type="match status" value="1"/>
</dbReference>
<dbReference type="PANTHER" id="PTHR10815:SF5">
    <property type="entry name" value="METHYLATED-DNA--PROTEIN-CYSTEINE METHYLTRANSFERASE"/>
    <property type="match status" value="1"/>
</dbReference>
<dbReference type="InterPro" id="IPR036217">
    <property type="entry name" value="MethylDNA_cys_MeTrfase_DNAb"/>
</dbReference>
<keyword evidence="8" id="KW-0804">Transcription</keyword>
<dbReference type="FunFam" id="1.10.10.10:FF:000214">
    <property type="entry name" value="Methylated-DNA--protein-cysteine methyltransferase"/>
    <property type="match status" value="1"/>
</dbReference>
<keyword evidence="6" id="KW-0227">DNA damage</keyword>
<evidence type="ECO:0000256" key="10">
    <source>
        <dbReference type="ARBA" id="ARBA00049348"/>
    </source>
</evidence>
<dbReference type="EC" id="2.1.1.63" evidence="3"/>
<dbReference type="Gene3D" id="1.10.10.10">
    <property type="entry name" value="Winged helix-like DNA-binding domain superfamily/Winged helix DNA-binding domain"/>
    <property type="match status" value="1"/>
</dbReference>
<dbReference type="SUPFAM" id="SSF46689">
    <property type="entry name" value="Homeodomain-like"/>
    <property type="match status" value="1"/>
</dbReference>
<dbReference type="InterPro" id="IPR008332">
    <property type="entry name" value="MethylG_MeTrfase_N"/>
</dbReference>
<gene>
    <name evidence="12" type="ORF">FTUN_3110</name>
</gene>
<dbReference type="NCBIfam" id="TIGR00589">
    <property type="entry name" value="ogt"/>
    <property type="match status" value="1"/>
</dbReference>
<proteinExistence type="inferred from homology"/>
<dbReference type="RefSeq" id="WP_171471321.1">
    <property type="nucleotide sequence ID" value="NZ_CP053452.2"/>
</dbReference>
<evidence type="ECO:0000256" key="5">
    <source>
        <dbReference type="ARBA" id="ARBA00022679"/>
    </source>
</evidence>
<evidence type="ECO:0000259" key="11">
    <source>
        <dbReference type="PROSITE" id="PS01124"/>
    </source>
</evidence>
<keyword evidence="7" id="KW-0805">Transcription regulation</keyword>
<dbReference type="GO" id="GO:0003908">
    <property type="term" value="F:methylated-DNA-[protein]-cysteine S-methyltransferase activity"/>
    <property type="evidence" value="ECO:0007669"/>
    <property type="project" value="UniProtKB-EC"/>
</dbReference>
<evidence type="ECO:0000313" key="13">
    <source>
        <dbReference type="Proteomes" id="UP000503447"/>
    </source>
</evidence>
<dbReference type="GO" id="GO:0043565">
    <property type="term" value="F:sequence-specific DNA binding"/>
    <property type="evidence" value="ECO:0007669"/>
    <property type="project" value="InterPro"/>
</dbReference>
<dbReference type="InterPro" id="IPR036388">
    <property type="entry name" value="WH-like_DNA-bd_sf"/>
</dbReference>
<keyword evidence="9" id="KW-0234">DNA repair</keyword>
<evidence type="ECO:0000256" key="2">
    <source>
        <dbReference type="ARBA" id="ARBA00008711"/>
    </source>
</evidence>
<dbReference type="Gene3D" id="3.30.160.70">
    <property type="entry name" value="Methylated DNA-protein cysteine methyltransferase domain"/>
    <property type="match status" value="1"/>
</dbReference>
<organism evidence="12 13">
    <name type="scientific">Frigoriglobus tundricola</name>
    <dbReference type="NCBI Taxonomy" id="2774151"/>
    <lineage>
        <taxon>Bacteria</taxon>
        <taxon>Pseudomonadati</taxon>
        <taxon>Planctomycetota</taxon>
        <taxon>Planctomycetia</taxon>
        <taxon>Gemmatales</taxon>
        <taxon>Gemmataceae</taxon>
        <taxon>Frigoriglobus</taxon>
    </lineage>
</organism>
<keyword evidence="5 12" id="KW-0808">Transferase</keyword>
<dbReference type="CDD" id="cd06445">
    <property type="entry name" value="ATase"/>
    <property type="match status" value="1"/>
</dbReference>
<evidence type="ECO:0000256" key="1">
    <source>
        <dbReference type="ARBA" id="ARBA00001286"/>
    </source>
</evidence>
<dbReference type="InterPro" id="IPR009057">
    <property type="entry name" value="Homeodomain-like_sf"/>
</dbReference>
<keyword evidence="13" id="KW-1185">Reference proteome</keyword>
<evidence type="ECO:0000256" key="9">
    <source>
        <dbReference type="ARBA" id="ARBA00023204"/>
    </source>
</evidence>
<dbReference type="KEGG" id="ftj:FTUN_3110"/>
<dbReference type="InterPro" id="IPR014048">
    <property type="entry name" value="MethylDNA_cys_MeTrfase_DNA-bd"/>
</dbReference>
<dbReference type="PROSITE" id="PS01124">
    <property type="entry name" value="HTH_ARAC_FAMILY_2"/>
    <property type="match status" value="1"/>
</dbReference>
<dbReference type="EMBL" id="CP053452">
    <property type="protein sequence ID" value="QJW95560.1"/>
    <property type="molecule type" value="Genomic_DNA"/>
</dbReference>
<dbReference type="Pfam" id="PF02870">
    <property type="entry name" value="Methyltransf_1N"/>
    <property type="match status" value="1"/>
</dbReference>
<reference evidence="13" key="1">
    <citation type="submission" date="2020-05" db="EMBL/GenBank/DDBJ databases">
        <title>Frigoriglobus tundricola gen. nov., sp. nov., a psychrotolerant cellulolytic planctomycete of the family Gemmataceae with two divergent copies of 16S rRNA gene.</title>
        <authorList>
            <person name="Kulichevskaya I.S."/>
            <person name="Ivanova A.A."/>
            <person name="Naumoff D.G."/>
            <person name="Beletsky A.V."/>
            <person name="Rijpstra W.I.C."/>
            <person name="Sinninghe Damste J.S."/>
            <person name="Mardanov A.V."/>
            <person name="Ravin N.V."/>
            <person name="Dedysh S.N."/>
        </authorList>
    </citation>
    <scope>NUCLEOTIDE SEQUENCE [LARGE SCALE GENOMIC DNA]</scope>
    <source>
        <strain evidence="13">PL17</strain>
    </source>
</reference>
<dbReference type="SUPFAM" id="SSF53155">
    <property type="entry name" value="Methylated DNA-protein cysteine methyltransferase domain"/>
    <property type="match status" value="1"/>
</dbReference>
<protein>
    <recommendedName>
        <fullName evidence="3">methylated-DNA--[protein]-cysteine S-methyltransferase</fullName>
        <ecNumber evidence="3">2.1.1.63</ecNumber>
    </recommendedName>
</protein>
<evidence type="ECO:0000256" key="8">
    <source>
        <dbReference type="ARBA" id="ARBA00023163"/>
    </source>
</evidence>
<dbReference type="InterPro" id="IPR018060">
    <property type="entry name" value="HTH_AraC"/>
</dbReference>
<feature type="domain" description="HTH araC/xylS-type" evidence="11">
    <location>
        <begin position="15"/>
        <end position="112"/>
    </location>
</feature>
<dbReference type="SMART" id="SM00342">
    <property type="entry name" value="HTH_ARAC"/>
    <property type="match status" value="1"/>
</dbReference>
<dbReference type="InterPro" id="IPR001497">
    <property type="entry name" value="MethylDNA_cys_MeTrfase_AS"/>
</dbReference>
<dbReference type="SUPFAM" id="SSF46767">
    <property type="entry name" value="Methylated DNA-protein cysteine methyltransferase, C-terminal domain"/>
    <property type="match status" value="1"/>
</dbReference>
<dbReference type="GO" id="GO:0006281">
    <property type="term" value="P:DNA repair"/>
    <property type="evidence" value="ECO:0007669"/>
    <property type="project" value="UniProtKB-KW"/>
</dbReference>
<dbReference type="PANTHER" id="PTHR10815">
    <property type="entry name" value="METHYLATED-DNA--PROTEIN-CYSTEINE METHYLTRANSFERASE"/>
    <property type="match status" value="1"/>
</dbReference>
<evidence type="ECO:0000256" key="3">
    <source>
        <dbReference type="ARBA" id="ARBA00011918"/>
    </source>
</evidence>
<keyword evidence="4 12" id="KW-0489">Methyltransferase</keyword>
<evidence type="ECO:0000256" key="4">
    <source>
        <dbReference type="ARBA" id="ARBA00022603"/>
    </source>
</evidence>
<dbReference type="Gene3D" id="1.10.10.60">
    <property type="entry name" value="Homeodomain-like"/>
    <property type="match status" value="1"/>
</dbReference>
<comment type="catalytic activity">
    <reaction evidence="1">
        <text>a 4-O-methyl-thymidine in DNA + L-cysteinyl-[protein] = a thymidine in DNA + S-methyl-L-cysteinyl-[protein]</text>
        <dbReference type="Rhea" id="RHEA:53428"/>
        <dbReference type="Rhea" id="RHEA-COMP:10131"/>
        <dbReference type="Rhea" id="RHEA-COMP:10132"/>
        <dbReference type="Rhea" id="RHEA-COMP:13555"/>
        <dbReference type="Rhea" id="RHEA-COMP:13556"/>
        <dbReference type="ChEBI" id="CHEBI:29950"/>
        <dbReference type="ChEBI" id="CHEBI:82612"/>
        <dbReference type="ChEBI" id="CHEBI:137386"/>
        <dbReference type="ChEBI" id="CHEBI:137387"/>
        <dbReference type="EC" id="2.1.1.63"/>
    </reaction>
</comment>
<accession>A0A6M5YQ54</accession>
<dbReference type="GO" id="GO:0032259">
    <property type="term" value="P:methylation"/>
    <property type="evidence" value="ECO:0007669"/>
    <property type="project" value="UniProtKB-KW"/>
</dbReference>
<evidence type="ECO:0000256" key="7">
    <source>
        <dbReference type="ARBA" id="ARBA00023015"/>
    </source>
</evidence>
<evidence type="ECO:0000256" key="6">
    <source>
        <dbReference type="ARBA" id="ARBA00022763"/>
    </source>
</evidence>
<comment type="catalytic activity">
    <reaction evidence="10">
        <text>a 6-O-methyl-2'-deoxyguanosine in DNA + L-cysteinyl-[protein] = S-methyl-L-cysteinyl-[protein] + a 2'-deoxyguanosine in DNA</text>
        <dbReference type="Rhea" id="RHEA:24000"/>
        <dbReference type="Rhea" id="RHEA-COMP:10131"/>
        <dbReference type="Rhea" id="RHEA-COMP:10132"/>
        <dbReference type="Rhea" id="RHEA-COMP:11367"/>
        <dbReference type="Rhea" id="RHEA-COMP:11368"/>
        <dbReference type="ChEBI" id="CHEBI:29950"/>
        <dbReference type="ChEBI" id="CHEBI:82612"/>
        <dbReference type="ChEBI" id="CHEBI:85445"/>
        <dbReference type="ChEBI" id="CHEBI:85448"/>
        <dbReference type="EC" id="2.1.1.63"/>
    </reaction>
</comment>
<dbReference type="Pfam" id="PF12833">
    <property type="entry name" value="HTH_18"/>
    <property type="match status" value="1"/>
</dbReference>
<dbReference type="GO" id="GO:0003700">
    <property type="term" value="F:DNA-binding transcription factor activity"/>
    <property type="evidence" value="ECO:0007669"/>
    <property type="project" value="InterPro"/>
</dbReference>